<dbReference type="InterPro" id="IPR002692">
    <property type="entry name" value="S45"/>
</dbReference>
<evidence type="ECO:0000313" key="6">
    <source>
        <dbReference type="Proteomes" id="UP001501116"/>
    </source>
</evidence>
<dbReference type="Gene3D" id="2.30.120.10">
    <property type="match status" value="1"/>
</dbReference>
<keyword evidence="2" id="KW-0732">Signal</keyword>
<dbReference type="PANTHER" id="PTHR34218:SF3">
    <property type="entry name" value="ACYL-HOMOSERINE LACTONE ACYLASE PVDQ"/>
    <property type="match status" value="1"/>
</dbReference>
<evidence type="ECO:0000256" key="1">
    <source>
        <dbReference type="ARBA" id="ARBA00006586"/>
    </source>
</evidence>
<comment type="similarity">
    <text evidence="1">Belongs to the peptidase S45 family.</text>
</comment>
<comment type="caution">
    <text evidence="5">The sequence shown here is derived from an EMBL/GenBank/DDBJ whole genome shotgun (WGS) entry which is preliminary data.</text>
</comment>
<evidence type="ECO:0000313" key="5">
    <source>
        <dbReference type="EMBL" id="GAA1988572.1"/>
    </source>
</evidence>
<dbReference type="RefSeq" id="WP_344430505.1">
    <property type="nucleotide sequence ID" value="NZ_BAAANN010000049.1"/>
</dbReference>
<accession>A0ABN2SLC1</accession>
<gene>
    <name evidence="5" type="ORF">GCM10009754_78340</name>
</gene>
<dbReference type="InterPro" id="IPR043146">
    <property type="entry name" value="Penicillin_amidase_N_B-knob"/>
</dbReference>
<dbReference type="InterPro" id="IPR029055">
    <property type="entry name" value="Ntn_hydrolases_N"/>
</dbReference>
<evidence type="ECO:0000256" key="2">
    <source>
        <dbReference type="ARBA" id="ARBA00022729"/>
    </source>
</evidence>
<dbReference type="InterPro" id="IPR023343">
    <property type="entry name" value="Penicillin_amidase_dom1"/>
</dbReference>
<dbReference type="Gene3D" id="3.60.20.10">
    <property type="entry name" value="Glutamine Phosphoribosylpyrophosphate, subunit 1, domain 1"/>
    <property type="match status" value="1"/>
</dbReference>
<sequence>MRISWDRWAVPTVTGDDEFEVTFGVGYAQAMTNATQVLEIYGIARGTAAALWGPRFVAEDTFTAELGLAALTGEWFEAQAPETLARIAAFCDGFNEACADDESRGTVRREALPVTPRDVIAQAVRLFTRFSTVDPGSLAFSPTAFAESAGSNGWAISGKRSSTGNAMLVINPHLMWRGYQRWFEVRAISPGRDFHGAALLGLPWQNLGYNPMAGWGHTMNPIPNRSVYEVPVSTGKYRFDGQCRAVRTIEHELDVAGEGPVTVLERRSVHGPIVTAPDGTEVAVRIAGVSHHPATSALESWWRMSLAGSVAELVAVQDELPLPMFTLLAADAHGSIAAMYCGTPPVRATGDFDDSRRRLPGDDPRWLWDEVHPAGAMPRVIDPDCGWVQNCNETPWHYTDPPLPQDAYPPAIAPGVWQVEELRSAVSRSWLAERDTISPQDLLDLKFGKRALLADIALDDLCRAASPYDDLHAAVEVLSTWDRHAQHDSRGYVLFWLWALFTGPALLDRTLFTPVSEPGAIPGGLADAAATLPALRLAIETLAGLGLPLDAAVGEVRALDGMVPADGGSGALGIMKSFELTLAGRGIDVLLGDTWISLVQFQPDGRTTAESLLVYGNTTEPGAPPSESQYDLWADDQLRVSRWSSDREPHLVTHQD</sequence>
<evidence type="ECO:0000256" key="4">
    <source>
        <dbReference type="ARBA" id="ARBA00023145"/>
    </source>
</evidence>
<dbReference type="Proteomes" id="UP001501116">
    <property type="component" value="Unassembled WGS sequence"/>
</dbReference>
<dbReference type="Pfam" id="PF01804">
    <property type="entry name" value="Penicil_amidase"/>
    <property type="match status" value="1"/>
</dbReference>
<keyword evidence="4" id="KW-0865">Zymogen</keyword>
<dbReference type="InterPro" id="IPR043147">
    <property type="entry name" value="Penicillin_amidase_A-knob"/>
</dbReference>
<dbReference type="PANTHER" id="PTHR34218">
    <property type="entry name" value="PEPTIDASE S45 PENICILLIN AMIDASE"/>
    <property type="match status" value="1"/>
</dbReference>
<dbReference type="Gene3D" id="1.10.439.10">
    <property type="entry name" value="Penicillin Amidohydrolase, domain 1"/>
    <property type="match status" value="1"/>
</dbReference>
<dbReference type="EMBL" id="BAAANN010000049">
    <property type="protein sequence ID" value="GAA1988572.1"/>
    <property type="molecule type" value="Genomic_DNA"/>
</dbReference>
<name>A0ABN2SLC1_9PSEU</name>
<evidence type="ECO:0000256" key="3">
    <source>
        <dbReference type="ARBA" id="ARBA00022801"/>
    </source>
</evidence>
<keyword evidence="3" id="KW-0378">Hydrolase</keyword>
<keyword evidence="6" id="KW-1185">Reference proteome</keyword>
<reference evidence="5 6" key="1">
    <citation type="journal article" date="2019" name="Int. J. Syst. Evol. Microbiol.">
        <title>The Global Catalogue of Microorganisms (GCM) 10K type strain sequencing project: providing services to taxonomists for standard genome sequencing and annotation.</title>
        <authorList>
            <consortium name="The Broad Institute Genomics Platform"/>
            <consortium name="The Broad Institute Genome Sequencing Center for Infectious Disease"/>
            <person name="Wu L."/>
            <person name="Ma J."/>
        </authorList>
    </citation>
    <scope>NUCLEOTIDE SEQUENCE [LARGE SCALE GENOMIC DNA]</scope>
    <source>
        <strain evidence="5 6">JCM 14545</strain>
    </source>
</reference>
<dbReference type="Gene3D" id="1.10.1400.10">
    <property type="match status" value="1"/>
</dbReference>
<proteinExistence type="inferred from homology"/>
<dbReference type="SUPFAM" id="SSF56235">
    <property type="entry name" value="N-terminal nucleophile aminohydrolases (Ntn hydrolases)"/>
    <property type="match status" value="1"/>
</dbReference>
<organism evidence="5 6">
    <name type="scientific">Amycolatopsis minnesotensis</name>
    <dbReference type="NCBI Taxonomy" id="337894"/>
    <lineage>
        <taxon>Bacteria</taxon>
        <taxon>Bacillati</taxon>
        <taxon>Actinomycetota</taxon>
        <taxon>Actinomycetes</taxon>
        <taxon>Pseudonocardiales</taxon>
        <taxon>Pseudonocardiaceae</taxon>
        <taxon>Amycolatopsis</taxon>
    </lineage>
</organism>
<protein>
    <submittedName>
        <fullName evidence="5">Acylase</fullName>
    </submittedName>
</protein>